<dbReference type="RefSeq" id="WP_192957881.1">
    <property type="nucleotide sequence ID" value="NZ_LR721753.1"/>
</dbReference>
<evidence type="ECO:0000313" key="1">
    <source>
        <dbReference type="EMBL" id="VVV06993.1"/>
    </source>
</evidence>
<proteinExistence type="predicted"/>
<dbReference type="AlphaFoldDB" id="A0A5Q4ZYP7"/>
<organism evidence="1">
    <name type="scientific">Aliivibrio wodanis</name>
    <dbReference type="NCBI Taxonomy" id="80852"/>
    <lineage>
        <taxon>Bacteria</taxon>
        <taxon>Pseudomonadati</taxon>
        <taxon>Pseudomonadota</taxon>
        <taxon>Gammaproteobacteria</taxon>
        <taxon>Vibrionales</taxon>
        <taxon>Vibrionaceae</taxon>
        <taxon>Aliivibrio</taxon>
    </lineage>
</organism>
<keyword evidence="1" id="KW-0614">Plasmid</keyword>
<geneLocation type="plasmid" evidence="1">
    <name>pAWOD_2</name>
</geneLocation>
<protein>
    <submittedName>
        <fullName evidence="1">Uncharacterized protein</fullName>
    </submittedName>
</protein>
<name>A0A5Q4ZYP7_9GAMM</name>
<reference evidence="1" key="1">
    <citation type="submission" date="2019-09" db="EMBL/GenBank/DDBJ databases">
        <authorList>
            <person name="Hjerde E."/>
        </authorList>
    </citation>
    <scope>NUCLEOTIDE SEQUENCE [LARGE SCALE GENOMIC DNA]</scope>
    <source>
        <strain evidence="1">06/09/160</strain>
        <plasmid evidence="1">pAWOD_2</plasmid>
    </source>
</reference>
<sequence>MKHYFTAASLVFILLSWVAVIAMNSFITQEPERIAVMKVKDNDQDKLKRVPVRSTASLTDQKLINWLEKTIPTCFSFTVVNITSKSEYCSSNYFQTSAARAYRNNYVNELEPLLTSKGANIYVGLPYSPIIMSSPSREEKRFYYVVYAQTISSLVERKTTSPSSRGITLWIAPQKHAKNPNQFTIIGIRM</sequence>
<accession>A0A5Q4ZYP7</accession>
<gene>
    <name evidence="1" type="ORF">AW0309160_04487</name>
</gene>
<dbReference type="EMBL" id="LR721753">
    <property type="protein sequence ID" value="VVV06993.1"/>
    <property type="molecule type" value="Genomic_DNA"/>
</dbReference>